<organism evidence="4 5">
    <name type="scientific">Pyricularia oryzae</name>
    <name type="common">Rice blast fungus</name>
    <name type="synonym">Magnaporthe oryzae</name>
    <dbReference type="NCBI Taxonomy" id="318829"/>
    <lineage>
        <taxon>Eukaryota</taxon>
        <taxon>Fungi</taxon>
        <taxon>Dikarya</taxon>
        <taxon>Ascomycota</taxon>
        <taxon>Pezizomycotina</taxon>
        <taxon>Sordariomycetes</taxon>
        <taxon>Sordariomycetidae</taxon>
        <taxon>Magnaporthales</taxon>
        <taxon>Pyriculariaceae</taxon>
        <taxon>Pyricularia</taxon>
    </lineage>
</organism>
<feature type="region of interest" description="Disordered" evidence="2">
    <location>
        <begin position="1"/>
        <end position="179"/>
    </location>
</feature>
<sequence length="1360" mass="146085">MDRAQERERSDRLRNRLSGAGGIVPTRPAQPSRRRSGSLDDTSSQVSMSSNAPTVGSGSHLGSSRVARSGRSRRPKVSFPSNGSQQSTGSVSDNSLDFLRQRTERQSLKSAMKTPQRPSTPPLPADSTTGPSFASLSDSQESSRRSIRPRRRLSFKEPSTTTTTQDKRRSVPGSSWAERFLPQVTNANALMRREPFSRHDSFGSDTDYTDSELSDDTHATTVMSDATVGSPKVQKRQTTTVTATGPVVQTRQQAPPTSAPPVGSSAPAPTKPAGRKLTIEVHPARETEEEVRKREEEKRRRERIEADLRSKIAGLEKRMQAEAEDNARQQQQVQRQIASVAAKQKERQAPASAPTTPAPPAPSRQAPVPPMSRLSTGRTESTPASPQLNAQARPFQPSPRPSPRPLSMTANMGPVVPPMSHVPQMPSLDMIPPFLQQAVPAMPMPAPLPMPMVQQPPAMAQQAGAVDATLQQQLEAQAAQLASLRTALAAAEAERDENKTGMTTLSEQCQTLEAEVRTVRAAVSQSEEVTIAKLAACELVRDLLRVKVEGFESEVKTKAMVIEGLSAERDRLAVALEASAAEVAVLSERSRMLDEDRERAHADMLALKEELVNARAAAEALEKDKAELEGKVAGLQGDLGTAHAKLAELEGVVKDKEGCIEQLKKDGDEAKASNDELRKEVEQLAAAGATKDQELVEVTAKLAEAESTLATSQSSLATLEASLATTTEEKTKEISNLQEKLAAAETAAATAIATAETSMATATAEKEAQIAALNDKLTAAAAAKESELASLNDKLAAATAEKEAELAALHDQLATAQAETTKTQAEIKNLEGRTPEDQAASLATAAREKEELASRVAALQAEVESRAAEANDMVTTFATEKAALEADRAAVESERNELEEARAAAAAEAARLSLHVTQLKAKVEASKNKKTVPTTAAASAAAAVKSTKTVKTKADFFFVRTSQDRGRMQVVKKSELKSSRSSSRTPSAKDDWQCLIGECRVRPTPNRIHWKTPGFQGFYRRGVMPRLKLYGFARQVVGLDSRRIPDLSATNSPFPHSFKTLFQNTKQKMAQPQRKINTNPTDPGALVVNEQVKGIPAAEMLRRALALPGAPPLQAVLDNPCSGGVVTAQLFKPEFASAQLSRVVAVDLDPGVVAFTSQRAAEEPGWAGKVEVLRAGQHPLPLPDGAFSHAFNNFAVSAPDDDATLRETLRLLRPGGVAGFTTWRNPAWWDAVAVPAVRNYIPDAPPLPGLGAIFPDRGWGDNATAEARLTAAGFVDVESRDFVFAPDLPAAEFCTACSGLVKAFIKFKWSPEQNEQFAGLIAGAMQRHLEDTAGGRWNAKMYAIITFGRKPGSKDKGASL</sequence>
<feature type="compositionally biased region" description="Polar residues" evidence="2">
    <location>
        <begin position="373"/>
        <end position="390"/>
    </location>
</feature>
<dbReference type="InterPro" id="IPR029063">
    <property type="entry name" value="SAM-dependent_MTases_sf"/>
</dbReference>
<dbReference type="CDD" id="cd02440">
    <property type="entry name" value="AdoMet_MTases"/>
    <property type="match status" value="1"/>
</dbReference>
<dbReference type="Proteomes" id="UP000294847">
    <property type="component" value="Chromosome 2"/>
</dbReference>
<dbReference type="InterPro" id="IPR041698">
    <property type="entry name" value="Methyltransf_25"/>
</dbReference>
<dbReference type="GO" id="GO:0005776">
    <property type="term" value="C:autophagosome"/>
    <property type="evidence" value="ECO:0007669"/>
    <property type="project" value="TreeGrafter"/>
</dbReference>
<feature type="coiled-coil region" evidence="1">
    <location>
        <begin position="597"/>
        <end position="915"/>
    </location>
</feature>
<dbReference type="Gene3D" id="3.40.50.150">
    <property type="entry name" value="Vaccinia Virus protein VP39"/>
    <property type="match status" value="1"/>
</dbReference>
<evidence type="ECO:0000256" key="2">
    <source>
        <dbReference type="SAM" id="MobiDB-lite"/>
    </source>
</evidence>
<proteinExistence type="predicted"/>
<reference evidence="4 5" key="1">
    <citation type="journal article" date="2019" name="Mol. Biol. Evol.">
        <title>Blast fungal genomes show frequent chromosomal changes, gene gains and losses, and effector gene turnover.</title>
        <authorList>
            <person name="Gomez Luciano L.B."/>
            <person name="Jason Tsai I."/>
            <person name="Chuma I."/>
            <person name="Tosa Y."/>
            <person name="Chen Y.H."/>
            <person name="Li J.Y."/>
            <person name="Li M.Y."/>
            <person name="Jade Lu M.Y."/>
            <person name="Nakayashiki H."/>
            <person name="Li W.H."/>
        </authorList>
    </citation>
    <scope>NUCLEOTIDE SEQUENCE [LARGE SCALE GENOMIC DNA]</scope>
    <source>
        <strain evidence="4">MZ5-1-6</strain>
    </source>
</reference>
<feature type="compositionally biased region" description="Low complexity" evidence="2">
    <location>
        <begin position="328"/>
        <end position="342"/>
    </location>
</feature>
<dbReference type="PANTHER" id="PTHR46753:SF2">
    <property type="entry name" value="FYVE AND COILED-COIL DOMAIN-CONTAINING PROTEIN 1"/>
    <property type="match status" value="1"/>
</dbReference>
<dbReference type="GO" id="GO:1901098">
    <property type="term" value="P:positive regulation of autophagosome maturation"/>
    <property type="evidence" value="ECO:0007669"/>
    <property type="project" value="TreeGrafter"/>
</dbReference>
<feature type="compositionally biased region" description="Basic and acidic residues" evidence="2">
    <location>
        <begin position="1"/>
        <end position="14"/>
    </location>
</feature>
<feature type="region of interest" description="Disordered" evidence="2">
    <location>
        <begin position="196"/>
        <end position="215"/>
    </location>
</feature>
<dbReference type="Pfam" id="PF13649">
    <property type="entry name" value="Methyltransf_25"/>
    <property type="match status" value="1"/>
</dbReference>
<protein>
    <recommendedName>
        <fullName evidence="3">Methyltransferase domain-containing protein</fullName>
    </recommendedName>
</protein>
<evidence type="ECO:0000313" key="5">
    <source>
        <dbReference type="Proteomes" id="UP000294847"/>
    </source>
</evidence>
<feature type="region of interest" description="Disordered" evidence="2">
    <location>
        <begin position="970"/>
        <end position="989"/>
    </location>
</feature>
<feature type="region of interest" description="Disordered" evidence="2">
    <location>
        <begin position="222"/>
        <end position="409"/>
    </location>
</feature>
<dbReference type="Gene3D" id="1.10.287.1490">
    <property type="match status" value="1"/>
</dbReference>
<feature type="compositionally biased region" description="Low complexity" evidence="2">
    <location>
        <begin position="254"/>
        <end position="268"/>
    </location>
</feature>
<dbReference type="SUPFAM" id="SSF53335">
    <property type="entry name" value="S-adenosyl-L-methionine-dependent methyltransferases"/>
    <property type="match status" value="1"/>
</dbReference>
<name>A0A4P7N0Z4_PYROR</name>
<dbReference type="GO" id="GO:0072383">
    <property type="term" value="P:plus-end-directed vesicle transport along microtubule"/>
    <property type="evidence" value="ECO:0007669"/>
    <property type="project" value="TreeGrafter"/>
</dbReference>
<evidence type="ECO:0000313" key="4">
    <source>
        <dbReference type="EMBL" id="QBZ55823.1"/>
    </source>
</evidence>
<feature type="coiled-coil region" evidence="1">
    <location>
        <begin position="474"/>
        <end position="522"/>
    </location>
</feature>
<feature type="domain" description="Methyltransferase" evidence="3">
    <location>
        <begin position="1116"/>
        <end position="1216"/>
    </location>
</feature>
<dbReference type="GO" id="GO:0005770">
    <property type="term" value="C:late endosome"/>
    <property type="evidence" value="ECO:0007669"/>
    <property type="project" value="TreeGrafter"/>
</dbReference>
<keyword evidence="1" id="KW-0175">Coiled coil</keyword>
<feature type="compositionally biased region" description="Polar residues" evidence="2">
    <location>
        <begin position="79"/>
        <end position="95"/>
    </location>
</feature>
<evidence type="ECO:0000256" key="1">
    <source>
        <dbReference type="SAM" id="Coils"/>
    </source>
</evidence>
<feature type="compositionally biased region" description="Pro residues" evidence="2">
    <location>
        <begin position="356"/>
        <end position="370"/>
    </location>
</feature>
<dbReference type="PANTHER" id="PTHR46753">
    <property type="entry name" value="FYVE AND COILED-COIL DOMAIN-CONTAINING PROTEIN 1"/>
    <property type="match status" value="1"/>
</dbReference>
<accession>A0A4P7N0Z4</accession>
<feature type="compositionally biased region" description="Polar residues" evidence="2">
    <location>
        <begin position="236"/>
        <end position="253"/>
    </location>
</feature>
<feature type="compositionally biased region" description="Basic and acidic residues" evidence="2">
    <location>
        <begin position="277"/>
        <end position="327"/>
    </location>
</feature>
<feature type="compositionally biased region" description="Polar residues" evidence="2">
    <location>
        <begin position="39"/>
        <end position="61"/>
    </location>
</feature>
<gene>
    <name evidence="4" type="ORF">PoMZ_00725</name>
</gene>
<evidence type="ECO:0000259" key="3">
    <source>
        <dbReference type="Pfam" id="PF13649"/>
    </source>
</evidence>
<dbReference type="EMBL" id="CP034205">
    <property type="protein sequence ID" value="QBZ55823.1"/>
    <property type="molecule type" value="Genomic_DNA"/>
</dbReference>